<dbReference type="KEGG" id="smo:SELMODRAFT_2240"/>
<dbReference type="InterPro" id="IPR012951">
    <property type="entry name" value="BBE"/>
</dbReference>
<dbReference type="Gramene" id="EFJ04336">
    <property type="protein sequence ID" value="EFJ04336"/>
    <property type="gene ID" value="SELMODRAFT_2240"/>
</dbReference>
<dbReference type="AlphaFoldDB" id="D8TG80"/>
<comment type="similarity">
    <text evidence="1">Belongs to the oxygen-dependent FAD-linked oxidoreductase family.</text>
</comment>
<dbReference type="InParanoid" id="D8TG80"/>
<dbReference type="InterPro" id="IPR006094">
    <property type="entry name" value="Oxid_FAD_bind_N"/>
</dbReference>
<evidence type="ECO:0000313" key="4">
    <source>
        <dbReference type="EMBL" id="EFJ04336.1"/>
    </source>
</evidence>
<dbReference type="InterPro" id="IPR036318">
    <property type="entry name" value="FAD-bd_PCMH-like_sf"/>
</dbReference>
<dbReference type="Proteomes" id="UP000001514">
    <property type="component" value="Unassembled WGS sequence"/>
</dbReference>
<keyword evidence="2" id="KW-0560">Oxidoreductase</keyword>
<proteinExistence type="inferred from homology"/>
<evidence type="ECO:0000259" key="3">
    <source>
        <dbReference type="PROSITE" id="PS51387"/>
    </source>
</evidence>
<evidence type="ECO:0000313" key="5">
    <source>
        <dbReference type="Proteomes" id="UP000001514"/>
    </source>
</evidence>
<dbReference type="HOGENOM" id="CLU_018354_4_4_1"/>
<dbReference type="PANTHER" id="PTHR13878">
    <property type="entry name" value="GULONOLACTONE OXIDASE"/>
    <property type="match status" value="1"/>
</dbReference>
<dbReference type="InterPro" id="IPR016166">
    <property type="entry name" value="FAD-bd_PCMH"/>
</dbReference>
<dbReference type="InterPro" id="IPR016169">
    <property type="entry name" value="FAD-bd_PCMH_sub2"/>
</dbReference>
<evidence type="ECO:0000256" key="1">
    <source>
        <dbReference type="ARBA" id="ARBA00005466"/>
    </source>
</evidence>
<evidence type="ECO:0000256" key="2">
    <source>
        <dbReference type="ARBA" id="ARBA00023002"/>
    </source>
</evidence>
<dbReference type="Pfam" id="PF08031">
    <property type="entry name" value="BBE"/>
    <property type="match status" value="1"/>
</dbReference>
<organism evidence="5">
    <name type="scientific">Selaginella moellendorffii</name>
    <name type="common">Spikemoss</name>
    <dbReference type="NCBI Taxonomy" id="88036"/>
    <lineage>
        <taxon>Eukaryota</taxon>
        <taxon>Viridiplantae</taxon>
        <taxon>Streptophyta</taxon>
        <taxon>Embryophyta</taxon>
        <taxon>Tracheophyta</taxon>
        <taxon>Lycopodiopsida</taxon>
        <taxon>Selaginellales</taxon>
        <taxon>Selaginellaceae</taxon>
        <taxon>Selaginella</taxon>
    </lineage>
</organism>
<dbReference type="GO" id="GO:0071949">
    <property type="term" value="F:FAD binding"/>
    <property type="evidence" value="ECO:0007669"/>
    <property type="project" value="InterPro"/>
</dbReference>
<dbReference type="Pfam" id="PF01565">
    <property type="entry name" value="FAD_binding_4"/>
    <property type="match status" value="1"/>
</dbReference>
<dbReference type="EMBL" id="GL377947">
    <property type="protein sequence ID" value="EFJ04336.1"/>
    <property type="molecule type" value="Genomic_DNA"/>
</dbReference>
<gene>
    <name evidence="4" type="ORF">SELMODRAFT_2240</name>
</gene>
<dbReference type="Gene3D" id="3.30.465.10">
    <property type="match status" value="2"/>
</dbReference>
<protein>
    <recommendedName>
        <fullName evidence="3">FAD-binding PCMH-type domain-containing protein</fullName>
    </recommendedName>
</protein>
<dbReference type="PROSITE" id="PS51387">
    <property type="entry name" value="FAD_PCMH"/>
    <property type="match status" value="1"/>
</dbReference>
<dbReference type="FunCoup" id="D8TG80">
    <property type="interactions" value="530"/>
</dbReference>
<dbReference type="SUPFAM" id="SSF56176">
    <property type="entry name" value="FAD-binding/transporter-associated domain-like"/>
    <property type="match status" value="1"/>
</dbReference>
<keyword evidence="5" id="KW-1185">Reference proteome</keyword>
<feature type="non-terminal residue" evidence="4">
    <location>
        <position position="539"/>
    </location>
</feature>
<name>D8TG80_SELML</name>
<sequence length="539" mass="58188">CWPDPSAWDTFNSSLDGRLIKVLPPAAPCHESNFDEQACQIVRERWSSPFWRSDQPGAMQASNWEASGDQSCLISSPRNSSCSQGSVPVYAVNVSTPSHVQSAVRFASTKNIRLVIKNTGHDFFGKSTAAGSLSIWTHHLKNISFHHDFVAKRCSVSPVSAVTVGAGVQWEELYQAVFKQGKVIVGAGGVTVGAAGGYPQAAGHSPISPAFGLAADNVLEYEVVTAAGDLVVANGCQNEDLFWALRGGGGGTFGVVVSATHRTHPQLEDLAFAGYSINARDRSSFLDLLTNFAVIHPSLSEAGWSGYFGLSSQSLQVSYLLPNKDVSFANRTLATFLDYVEKHPKLQGNGSVVSLSSFQEYYSQFLCGGQNSCVNSNGSATPLLLSSRLIPKSLFHSRKSVEPLSDALVSILERYPPPLTIFGAFVAGGAVARPRDENAVNPAWRRALLFVIIGSGWRDGASLEEQREVARNVSAANKLLIDVTPGSGTYINEADFNEPDWQQSFFGEHYPRLQAIKSKVDPSGLFRCHHCVGSEKWSN</sequence>
<dbReference type="OMA" id="NEAPWEE"/>
<reference evidence="4 5" key="1">
    <citation type="journal article" date="2011" name="Science">
        <title>The Selaginella genome identifies genetic changes associated with the evolution of vascular plants.</title>
        <authorList>
            <person name="Banks J.A."/>
            <person name="Nishiyama T."/>
            <person name="Hasebe M."/>
            <person name="Bowman J.L."/>
            <person name="Gribskov M."/>
            <person name="dePamphilis C."/>
            <person name="Albert V.A."/>
            <person name="Aono N."/>
            <person name="Aoyama T."/>
            <person name="Ambrose B.A."/>
            <person name="Ashton N.W."/>
            <person name="Axtell M.J."/>
            <person name="Barker E."/>
            <person name="Barker M.S."/>
            <person name="Bennetzen J.L."/>
            <person name="Bonawitz N.D."/>
            <person name="Chapple C."/>
            <person name="Cheng C."/>
            <person name="Correa L.G."/>
            <person name="Dacre M."/>
            <person name="DeBarry J."/>
            <person name="Dreyer I."/>
            <person name="Elias M."/>
            <person name="Engstrom E.M."/>
            <person name="Estelle M."/>
            <person name="Feng L."/>
            <person name="Finet C."/>
            <person name="Floyd S.K."/>
            <person name="Frommer W.B."/>
            <person name="Fujita T."/>
            <person name="Gramzow L."/>
            <person name="Gutensohn M."/>
            <person name="Harholt J."/>
            <person name="Hattori M."/>
            <person name="Heyl A."/>
            <person name="Hirai T."/>
            <person name="Hiwatashi Y."/>
            <person name="Ishikawa M."/>
            <person name="Iwata M."/>
            <person name="Karol K.G."/>
            <person name="Koehler B."/>
            <person name="Kolukisaoglu U."/>
            <person name="Kubo M."/>
            <person name="Kurata T."/>
            <person name="Lalonde S."/>
            <person name="Li K."/>
            <person name="Li Y."/>
            <person name="Litt A."/>
            <person name="Lyons E."/>
            <person name="Manning G."/>
            <person name="Maruyama T."/>
            <person name="Michael T.P."/>
            <person name="Mikami K."/>
            <person name="Miyazaki S."/>
            <person name="Morinaga S."/>
            <person name="Murata T."/>
            <person name="Mueller-Roeber B."/>
            <person name="Nelson D.R."/>
            <person name="Obara M."/>
            <person name="Oguri Y."/>
            <person name="Olmstead R.G."/>
            <person name="Onodera N."/>
            <person name="Petersen B.L."/>
            <person name="Pils B."/>
            <person name="Prigge M."/>
            <person name="Rensing S.A."/>
            <person name="Riano-Pachon D.M."/>
            <person name="Roberts A.W."/>
            <person name="Sato Y."/>
            <person name="Scheller H.V."/>
            <person name="Schulz B."/>
            <person name="Schulz C."/>
            <person name="Shakirov E.V."/>
            <person name="Shibagaki N."/>
            <person name="Shinohara N."/>
            <person name="Shippen D.E."/>
            <person name="Soerensen I."/>
            <person name="Sotooka R."/>
            <person name="Sugimoto N."/>
            <person name="Sugita M."/>
            <person name="Sumikawa N."/>
            <person name="Tanurdzic M."/>
            <person name="Theissen G."/>
            <person name="Ulvskov P."/>
            <person name="Wakazuki S."/>
            <person name="Weng J.K."/>
            <person name="Willats W.W."/>
            <person name="Wipf D."/>
            <person name="Wolf P.G."/>
            <person name="Yang L."/>
            <person name="Zimmer A.D."/>
            <person name="Zhu Q."/>
            <person name="Mitros T."/>
            <person name="Hellsten U."/>
            <person name="Loque D."/>
            <person name="Otillar R."/>
            <person name="Salamov A."/>
            <person name="Schmutz J."/>
            <person name="Shapiro H."/>
            <person name="Lindquist E."/>
            <person name="Lucas S."/>
            <person name="Rokhsar D."/>
            <person name="Grigoriev I.V."/>
        </authorList>
    </citation>
    <scope>NUCLEOTIDE SEQUENCE [LARGE SCALE GENOMIC DNA]</scope>
</reference>
<dbReference type="OrthoDB" id="407275at2759"/>
<feature type="non-terminal residue" evidence="4">
    <location>
        <position position="1"/>
    </location>
</feature>
<dbReference type="GO" id="GO:0016491">
    <property type="term" value="F:oxidoreductase activity"/>
    <property type="evidence" value="ECO:0000318"/>
    <property type="project" value="GO_Central"/>
</dbReference>
<feature type="domain" description="FAD-binding PCMH-type" evidence="3">
    <location>
        <begin position="84"/>
        <end position="266"/>
    </location>
</feature>
<dbReference type="InterPro" id="IPR050432">
    <property type="entry name" value="FAD-linked_Oxidoreductases_BP"/>
</dbReference>
<accession>D8TG80</accession>
<dbReference type="PANTHER" id="PTHR13878:SF91">
    <property type="entry name" value="FAD BINDING DOMAIN PROTEIN (AFU_ORTHOLOGUE AFUA_6G12070)-RELATED"/>
    <property type="match status" value="1"/>
</dbReference>
<dbReference type="eggNOG" id="ENOG502QQWK">
    <property type="taxonomic scope" value="Eukaryota"/>
</dbReference>